<feature type="compositionally biased region" description="Polar residues" evidence="4">
    <location>
        <begin position="150"/>
        <end position="162"/>
    </location>
</feature>
<organism evidence="6 7">
    <name type="scientific">Microbacterium elymi</name>
    <dbReference type="NCBI Taxonomy" id="2909587"/>
    <lineage>
        <taxon>Bacteria</taxon>
        <taxon>Bacillati</taxon>
        <taxon>Actinomycetota</taxon>
        <taxon>Actinomycetes</taxon>
        <taxon>Micrococcales</taxon>
        <taxon>Microbacteriaceae</taxon>
        <taxon>Microbacterium</taxon>
    </lineage>
</organism>
<protein>
    <submittedName>
        <fullName evidence="6">PD-(D/E)XK nuclease family protein</fullName>
    </submittedName>
</protein>
<gene>
    <name evidence="6" type="ORF">L2X98_19305</name>
</gene>
<keyword evidence="2" id="KW-0067">ATP-binding</keyword>
<keyword evidence="2" id="KW-0547">Nucleotide-binding</keyword>
<dbReference type="Pfam" id="PF12705">
    <property type="entry name" value="PDDEXK_1"/>
    <property type="match status" value="1"/>
</dbReference>
<sequence length="162" mass="17622">MPESPAPTPTSGTACPSPPPRPGLRDLAREDVRVSPSRLEALETCQLNWVIGDLGGDPGSTTAGLGTIIHAALEHADGADEEALWQQVVGRWGELEFEAGWIEDATRRQARDMVRRLHAYLRRFDAAGGGWSRPSRTSRSRCRSRMPPSTQRCSAATSTGWS</sequence>
<keyword evidence="2" id="KW-0347">Helicase</keyword>
<dbReference type="RefSeq" id="WP_259613146.1">
    <property type="nucleotide sequence ID" value="NZ_CP091139.2"/>
</dbReference>
<keyword evidence="1" id="KW-0227">DNA damage</keyword>
<keyword evidence="7" id="KW-1185">Reference proteome</keyword>
<evidence type="ECO:0000256" key="4">
    <source>
        <dbReference type="SAM" id="MobiDB-lite"/>
    </source>
</evidence>
<evidence type="ECO:0000256" key="2">
    <source>
        <dbReference type="ARBA" id="ARBA00022806"/>
    </source>
</evidence>
<feature type="domain" description="PD-(D/E)XK endonuclease-like" evidence="5">
    <location>
        <begin position="33"/>
        <end position="123"/>
    </location>
</feature>
<evidence type="ECO:0000313" key="6">
    <source>
        <dbReference type="EMBL" id="UUT36488.1"/>
    </source>
</evidence>
<name>A0ABY5NMY1_9MICO</name>
<feature type="region of interest" description="Disordered" evidence="4">
    <location>
        <begin position="1"/>
        <end position="26"/>
    </location>
</feature>
<evidence type="ECO:0000256" key="1">
    <source>
        <dbReference type="ARBA" id="ARBA00022763"/>
    </source>
</evidence>
<dbReference type="EMBL" id="CP091139">
    <property type="protein sequence ID" value="UUT36488.1"/>
    <property type="molecule type" value="Genomic_DNA"/>
</dbReference>
<dbReference type="Proteomes" id="UP001054811">
    <property type="component" value="Chromosome"/>
</dbReference>
<reference evidence="6" key="1">
    <citation type="submission" date="2022-01" db="EMBL/GenBank/DDBJ databases">
        <title>Microbacterium eymi and Microbacterium rhizovicinus sp. nov., isolated from the rhizospheric soil of Elymus tsukushiensis, a plant native to the Dokdo Islands, Republic of Korea.</title>
        <authorList>
            <person name="Hwang Y.J."/>
        </authorList>
    </citation>
    <scope>NUCLEOTIDE SEQUENCE</scope>
    <source>
        <strain evidence="6">KUDC0405</strain>
    </source>
</reference>
<evidence type="ECO:0000259" key="5">
    <source>
        <dbReference type="Pfam" id="PF12705"/>
    </source>
</evidence>
<accession>A0ABY5NMY1</accession>
<feature type="region of interest" description="Disordered" evidence="4">
    <location>
        <begin position="128"/>
        <end position="162"/>
    </location>
</feature>
<evidence type="ECO:0000256" key="3">
    <source>
        <dbReference type="ARBA" id="ARBA00023204"/>
    </source>
</evidence>
<evidence type="ECO:0000313" key="7">
    <source>
        <dbReference type="Proteomes" id="UP001054811"/>
    </source>
</evidence>
<dbReference type="InterPro" id="IPR038726">
    <property type="entry name" value="PDDEXK_AddAB-type"/>
</dbReference>
<proteinExistence type="predicted"/>
<keyword evidence="2" id="KW-0378">Hydrolase</keyword>
<keyword evidence="3" id="KW-0234">DNA repair</keyword>